<dbReference type="RefSeq" id="WP_015110036.1">
    <property type="nucleotide sequence ID" value="NC_019675.1"/>
</dbReference>
<protein>
    <submittedName>
        <fullName evidence="1">Uncharacterized protein</fullName>
    </submittedName>
</protein>
<dbReference type="Proteomes" id="UP000010388">
    <property type="component" value="Chromosome"/>
</dbReference>
<dbReference type="KEGG" id="cgc:Cyagr_2492"/>
<evidence type="ECO:0000313" key="2">
    <source>
        <dbReference type="Proteomes" id="UP000010388"/>
    </source>
</evidence>
<name>K9P9F4_CYAGP</name>
<sequence length="68" mass="7684">MHKIQHAPRGYMHRGYYIEATPGPRGWNVWRPDEEIALCGVVSLQEARDVITDDLGRVLTPAKDPAEV</sequence>
<organism evidence="1 2">
    <name type="scientific">Cyanobium gracile (strain ATCC 27147 / PCC 6307)</name>
    <dbReference type="NCBI Taxonomy" id="292564"/>
    <lineage>
        <taxon>Bacteria</taxon>
        <taxon>Bacillati</taxon>
        <taxon>Cyanobacteriota</taxon>
        <taxon>Cyanophyceae</taxon>
        <taxon>Synechococcales</taxon>
        <taxon>Prochlorococcaceae</taxon>
        <taxon>Cyanobium</taxon>
    </lineage>
</organism>
<gene>
    <name evidence="1" type="ordered locus">Cyagr_2492</name>
</gene>
<proteinExistence type="predicted"/>
<reference evidence="2" key="1">
    <citation type="journal article" date="2013" name="Proc. Natl. Acad. Sci. U.S.A.">
        <title>Improving the coverage of the cyanobacterial phylum using diversity-driven genome sequencing.</title>
        <authorList>
            <person name="Shih P.M."/>
            <person name="Wu D."/>
            <person name="Latifi A."/>
            <person name="Axen S.D."/>
            <person name="Fewer D.P."/>
            <person name="Talla E."/>
            <person name="Calteau A."/>
            <person name="Cai F."/>
            <person name="Tandeau de Marsac N."/>
            <person name="Rippka R."/>
            <person name="Herdman M."/>
            <person name="Sivonen K."/>
            <person name="Coursin T."/>
            <person name="Laurent T."/>
            <person name="Goodwin L."/>
            <person name="Nolan M."/>
            <person name="Davenport K.W."/>
            <person name="Han C.S."/>
            <person name="Rubin E.M."/>
            <person name="Eisen J.A."/>
            <person name="Woyke T."/>
            <person name="Gugger M."/>
            <person name="Kerfeld C.A."/>
        </authorList>
    </citation>
    <scope>NUCLEOTIDE SEQUENCE [LARGE SCALE GENOMIC DNA]</scope>
    <source>
        <strain evidence="2">ATCC 27147 / PCC 6307</strain>
    </source>
</reference>
<dbReference type="HOGENOM" id="CLU_2786930_0_0_3"/>
<evidence type="ECO:0000313" key="1">
    <source>
        <dbReference type="EMBL" id="AFY29598.1"/>
    </source>
</evidence>
<dbReference type="EMBL" id="CP003495">
    <property type="protein sequence ID" value="AFY29598.1"/>
    <property type="molecule type" value="Genomic_DNA"/>
</dbReference>
<dbReference type="AlphaFoldDB" id="K9P9F4"/>
<accession>K9P9F4</accession>